<dbReference type="NCBIfam" id="TIGR00613">
    <property type="entry name" value="reco"/>
    <property type="match status" value="1"/>
</dbReference>
<organism evidence="11 12">
    <name type="scientific">Marinihelvus fidelis</name>
    <dbReference type="NCBI Taxonomy" id="2613842"/>
    <lineage>
        <taxon>Bacteria</taxon>
        <taxon>Pseudomonadati</taxon>
        <taxon>Pseudomonadota</taxon>
        <taxon>Gammaproteobacteria</taxon>
        <taxon>Chromatiales</taxon>
        <taxon>Wenzhouxiangellaceae</taxon>
        <taxon>Marinihelvus</taxon>
    </lineage>
</organism>
<dbReference type="PANTHER" id="PTHR33991">
    <property type="entry name" value="DNA REPAIR PROTEIN RECO"/>
    <property type="match status" value="1"/>
</dbReference>
<dbReference type="HAMAP" id="MF_00201">
    <property type="entry name" value="RecO"/>
    <property type="match status" value="1"/>
</dbReference>
<protein>
    <recommendedName>
        <fullName evidence="3 8">DNA repair protein RecO</fullName>
    </recommendedName>
    <alternativeName>
        <fullName evidence="7 8">Recombination protein O</fullName>
    </alternativeName>
</protein>
<evidence type="ECO:0000259" key="10">
    <source>
        <dbReference type="Pfam" id="PF11967"/>
    </source>
</evidence>
<comment type="function">
    <text evidence="1 8">Involved in DNA repair and RecF pathway recombination.</text>
</comment>
<evidence type="ECO:0000256" key="2">
    <source>
        <dbReference type="ARBA" id="ARBA00007452"/>
    </source>
</evidence>
<dbReference type="InterPro" id="IPR003717">
    <property type="entry name" value="RecO"/>
</dbReference>
<evidence type="ECO:0000256" key="6">
    <source>
        <dbReference type="ARBA" id="ARBA00023204"/>
    </source>
</evidence>
<keyword evidence="6 8" id="KW-0234">DNA repair</keyword>
<accession>A0A5N0THF2</accession>
<comment type="caution">
    <text evidence="11">The sequence shown here is derived from an EMBL/GenBank/DDBJ whole genome shotgun (WGS) entry which is preliminary data.</text>
</comment>
<evidence type="ECO:0000256" key="5">
    <source>
        <dbReference type="ARBA" id="ARBA00023172"/>
    </source>
</evidence>
<sequence>MRAAFFSHSVRLVRADFIINTRRWSAATPVGVATGQNQLLPHTQAPIVQGMSRVQLQPAYVLHGRAFRESSQLLEMFSRDHGRVGVVARGARGARSRWRGVLQPFRPLLASWQGRGELATLTGADQVAAPPPLLGDALFSGLYVNELLVRLVHRGDPHPELFEHYRGTVAALAGGENIQATLRVFEKNLLDAAGFGLSLACEAGSDTPLRFEASYVYHPGEGAVRVNRDASDRGVVSGAALMALEAGEPQGEHLPGLRAMMRAVIRHHLGDRPLASDALYRPSKPTGRRTLEEESA</sequence>
<evidence type="ECO:0000256" key="4">
    <source>
        <dbReference type="ARBA" id="ARBA00022763"/>
    </source>
</evidence>
<comment type="similarity">
    <text evidence="2 8">Belongs to the RecO family.</text>
</comment>
<dbReference type="SUPFAM" id="SSF57863">
    <property type="entry name" value="ArfGap/RecO-like zinc finger"/>
    <property type="match status" value="1"/>
</dbReference>
<proteinExistence type="inferred from homology"/>
<feature type="region of interest" description="Disordered" evidence="9">
    <location>
        <begin position="276"/>
        <end position="296"/>
    </location>
</feature>
<dbReference type="InterPro" id="IPR042242">
    <property type="entry name" value="RecO_C"/>
</dbReference>
<dbReference type="InterPro" id="IPR012340">
    <property type="entry name" value="NA-bd_OB-fold"/>
</dbReference>
<evidence type="ECO:0000256" key="1">
    <source>
        <dbReference type="ARBA" id="ARBA00003065"/>
    </source>
</evidence>
<keyword evidence="12" id="KW-1185">Reference proteome</keyword>
<dbReference type="InterPro" id="IPR022572">
    <property type="entry name" value="DNA_rep/recomb_RecO_N"/>
</dbReference>
<evidence type="ECO:0000256" key="3">
    <source>
        <dbReference type="ARBA" id="ARBA00021310"/>
    </source>
</evidence>
<evidence type="ECO:0000256" key="9">
    <source>
        <dbReference type="SAM" id="MobiDB-lite"/>
    </source>
</evidence>
<dbReference type="InterPro" id="IPR037278">
    <property type="entry name" value="ARFGAP/RecO"/>
</dbReference>
<evidence type="ECO:0000256" key="7">
    <source>
        <dbReference type="ARBA" id="ARBA00033409"/>
    </source>
</evidence>
<dbReference type="Pfam" id="PF02565">
    <property type="entry name" value="RecO_C"/>
    <property type="match status" value="1"/>
</dbReference>
<gene>
    <name evidence="8 11" type="primary">recO</name>
    <name evidence="11" type="ORF">F3N42_02625</name>
</gene>
<keyword evidence="5 8" id="KW-0233">DNA recombination</keyword>
<evidence type="ECO:0000256" key="8">
    <source>
        <dbReference type="HAMAP-Rule" id="MF_00201"/>
    </source>
</evidence>
<dbReference type="GO" id="GO:0043590">
    <property type="term" value="C:bacterial nucleoid"/>
    <property type="evidence" value="ECO:0007669"/>
    <property type="project" value="TreeGrafter"/>
</dbReference>
<name>A0A5N0THF2_9GAMM</name>
<dbReference type="GO" id="GO:0006302">
    <property type="term" value="P:double-strand break repair"/>
    <property type="evidence" value="ECO:0007669"/>
    <property type="project" value="TreeGrafter"/>
</dbReference>
<reference evidence="11 12" key="1">
    <citation type="submission" date="2019-09" db="EMBL/GenBank/DDBJ databases">
        <title>Wenzhouxiangella sp. Genome sequencing and assembly.</title>
        <authorList>
            <person name="Zhang R."/>
        </authorList>
    </citation>
    <scope>NUCLEOTIDE SEQUENCE [LARGE SCALE GENOMIC DNA]</scope>
    <source>
        <strain evidence="11 12">W260</strain>
    </source>
</reference>
<evidence type="ECO:0000313" key="11">
    <source>
        <dbReference type="EMBL" id="KAA9133266.1"/>
    </source>
</evidence>
<feature type="domain" description="DNA replication/recombination mediator RecO N-terminal" evidence="10">
    <location>
        <begin position="56"/>
        <end position="127"/>
    </location>
</feature>
<dbReference type="GO" id="GO:0006310">
    <property type="term" value="P:DNA recombination"/>
    <property type="evidence" value="ECO:0007669"/>
    <property type="project" value="UniProtKB-UniRule"/>
</dbReference>
<dbReference type="Gene3D" id="1.20.1440.120">
    <property type="entry name" value="Recombination protein O, C-terminal domain"/>
    <property type="match status" value="1"/>
</dbReference>
<evidence type="ECO:0000313" key="12">
    <source>
        <dbReference type="Proteomes" id="UP000325372"/>
    </source>
</evidence>
<dbReference type="AlphaFoldDB" id="A0A5N0THF2"/>
<dbReference type="SUPFAM" id="SSF50249">
    <property type="entry name" value="Nucleic acid-binding proteins"/>
    <property type="match status" value="1"/>
</dbReference>
<dbReference type="EMBL" id="VYXP01000002">
    <property type="protein sequence ID" value="KAA9133266.1"/>
    <property type="molecule type" value="Genomic_DNA"/>
</dbReference>
<dbReference type="Proteomes" id="UP000325372">
    <property type="component" value="Unassembled WGS sequence"/>
</dbReference>
<dbReference type="Pfam" id="PF11967">
    <property type="entry name" value="RecO_N"/>
    <property type="match status" value="1"/>
</dbReference>
<dbReference type="Gene3D" id="2.40.50.140">
    <property type="entry name" value="Nucleic acid-binding proteins"/>
    <property type="match status" value="1"/>
</dbReference>
<keyword evidence="4 8" id="KW-0227">DNA damage</keyword>
<dbReference type="PANTHER" id="PTHR33991:SF1">
    <property type="entry name" value="DNA REPAIR PROTEIN RECO"/>
    <property type="match status" value="1"/>
</dbReference>